<dbReference type="PATRIC" id="fig|568814.3.peg.380"/>
<comment type="subcellular location">
    <subcellularLocation>
        <location evidence="1">Membrane</location>
        <topology evidence="1">Multi-pass membrane protein</topology>
    </subcellularLocation>
</comment>
<evidence type="ECO:0000313" key="7">
    <source>
        <dbReference type="Proteomes" id="UP000009077"/>
    </source>
</evidence>
<accession>A0A0H3MTS8</accession>
<feature type="transmembrane region" description="Helical" evidence="5">
    <location>
        <begin position="67"/>
        <end position="87"/>
    </location>
</feature>
<keyword evidence="3 5" id="KW-1133">Transmembrane helix</keyword>
<dbReference type="EMBL" id="FM252032">
    <property type="protein sequence ID" value="CAZ55188.1"/>
    <property type="molecule type" value="Genomic_DNA"/>
</dbReference>
<keyword evidence="2 5" id="KW-0812">Transmembrane</keyword>
<evidence type="ECO:0000256" key="3">
    <source>
        <dbReference type="ARBA" id="ARBA00022989"/>
    </source>
</evidence>
<dbReference type="Proteomes" id="UP000009077">
    <property type="component" value="Chromosome"/>
</dbReference>
<feature type="transmembrane region" description="Helical" evidence="5">
    <location>
        <begin position="25"/>
        <end position="55"/>
    </location>
</feature>
<dbReference type="Pfam" id="PF02361">
    <property type="entry name" value="CbiQ"/>
    <property type="match status" value="1"/>
</dbReference>
<keyword evidence="7" id="KW-1185">Reference proteome</keyword>
<dbReference type="AlphaFoldDB" id="A0A0H3MTS8"/>
<sequence length="277" mass="31605">MSQQKLIGYHPGTGLIHSLSAVSKLLFFLIVSILAMITYDTRLILFIAVFSLALFKMSGIRYKEISLVLILTIIFAAMNALMVHLFAPRYGVELYGADTPLLSGLGVYSLTSQQAFYLVNLLLKYFCTVPLAIIFLMTTHPSQFASSLNQIGVSYKVAYAVSLTMRYIPDIQEEFYTIRMSQEARGLELSKKGKLMDRIKGNLSLVIPLIFSSLERIDTISTAMELRRFGKNKKRTWYTQQPLQRIDYAVLLFILALVVVTIYLFFVNQGRFYNPWR</sequence>
<evidence type="ECO:0000313" key="6">
    <source>
        <dbReference type="EMBL" id="CAZ55188.1"/>
    </source>
</evidence>
<protein>
    <submittedName>
        <fullName evidence="6">Transport protein</fullName>
    </submittedName>
</protein>
<reference evidence="6 7" key="1">
    <citation type="journal article" date="2009" name="PLoS ONE">
        <title>Rapid evolution of virulence and drug resistance in the emerging zoonotic pathogen Streptococcus suis.</title>
        <authorList>
            <person name="Holden M.T.G."/>
            <person name="Hauser H."/>
            <person name="Sanders M."/>
            <person name="Ngo T.H."/>
            <person name="Cherevach I."/>
            <person name="Cronin A."/>
            <person name="Goodhead I."/>
            <person name="Mungall K."/>
            <person name="Quail M.A."/>
            <person name="Price C."/>
            <person name="Rabbinowitsch E."/>
            <person name="Sharp S."/>
            <person name="Croucher N.J."/>
            <person name="Chieu T.B."/>
            <person name="Mai N.T.H."/>
            <person name="Diep T.S."/>
            <person name="Chinh N.T."/>
            <person name="Kehoe M."/>
            <person name="Leigh J.A."/>
            <person name="Ward P.N."/>
            <person name="Dowson C.G."/>
            <person name="Whatmore A.M."/>
            <person name="Chanter N."/>
            <person name="Iversen P."/>
            <person name="Gottschalk M."/>
            <person name="Slater J.D."/>
            <person name="Smith H.E."/>
            <person name="Spratt B.G."/>
            <person name="Xu J."/>
            <person name="Ye C."/>
            <person name="Bentley S."/>
            <person name="Barrell B.G."/>
            <person name="Schultsz C."/>
            <person name="Maskell D.J."/>
            <person name="Parkhill J."/>
        </authorList>
    </citation>
    <scope>NUCLEOTIDE SEQUENCE [LARGE SCALE GENOMIC DNA]</scope>
    <source>
        <strain evidence="6 7">BM407</strain>
    </source>
</reference>
<dbReference type="KEGG" id="ssb:SSUBM407_0356"/>
<gene>
    <name evidence="6" type="ordered locus">SSUBM407_0356</name>
</gene>
<name>A0A0H3MTS8_STRS4</name>
<evidence type="ECO:0000256" key="1">
    <source>
        <dbReference type="ARBA" id="ARBA00004141"/>
    </source>
</evidence>
<dbReference type="PANTHER" id="PTHR33514">
    <property type="entry name" value="PROTEIN ABCI12, CHLOROPLASTIC"/>
    <property type="match status" value="1"/>
</dbReference>
<dbReference type="InterPro" id="IPR003339">
    <property type="entry name" value="ABC/ECF_trnsptr_transmembrane"/>
</dbReference>
<evidence type="ECO:0000256" key="2">
    <source>
        <dbReference type="ARBA" id="ARBA00022692"/>
    </source>
</evidence>
<proteinExistence type="predicted"/>
<dbReference type="GeneID" id="8154562"/>
<dbReference type="HOGENOM" id="CLU_056469_2_1_9"/>
<dbReference type="CDD" id="cd16914">
    <property type="entry name" value="EcfT"/>
    <property type="match status" value="1"/>
</dbReference>
<evidence type="ECO:0000256" key="5">
    <source>
        <dbReference type="SAM" id="Phobius"/>
    </source>
</evidence>
<keyword evidence="4 5" id="KW-0472">Membrane</keyword>
<organism evidence="6 7">
    <name type="scientific">Streptococcus suis (strain BM407)</name>
    <dbReference type="NCBI Taxonomy" id="568814"/>
    <lineage>
        <taxon>Bacteria</taxon>
        <taxon>Bacillati</taxon>
        <taxon>Bacillota</taxon>
        <taxon>Bacilli</taxon>
        <taxon>Lactobacillales</taxon>
        <taxon>Streptococcaceae</taxon>
        <taxon>Streptococcus</taxon>
    </lineage>
</organism>
<evidence type="ECO:0000256" key="4">
    <source>
        <dbReference type="ARBA" id="ARBA00023136"/>
    </source>
</evidence>
<feature type="transmembrane region" description="Helical" evidence="5">
    <location>
        <begin position="248"/>
        <end position="267"/>
    </location>
</feature>
<dbReference type="RefSeq" id="WP_011921979.1">
    <property type="nucleotide sequence ID" value="NC_012926.1"/>
</dbReference>
<dbReference type="PANTHER" id="PTHR33514:SF1">
    <property type="entry name" value="ABC TRANSPORTER PERMEASE"/>
    <property type="match status" value="1"/>
</dbReference>
<dbReference type="GO" id="GO:0005886">
    <property type="term" value="C:plasma membrane"/>
    <property type="evidence" value="ECO:0007669"/>
    <property type="project" value="TreeGrafter"/>
</dbReference>
<feature type="transmembrane region" description="Helical" evidence="5">
    <location>
        <begin position="115"/>
        <end position="137"/>
    </location>
</feature>